<proteinExistence type="inferred from homology"/>
<keyword evidence="2" id="KW-1015">Disulfide bond</keyword>
<evidence type="ECO:0000313" key="4">
    <source>
        <dbReference type="EnsemblMetazoa" id="Aqu2.1.39818_001"/>
    </source>
</evidence>
<evidence type="ECO:0000256" key="3">
    <source>
        <dbReference type="ARBA" id="ARBA00023706"/>
    </source>
</evidence>
<evidence type="ECO:0008006" key="5">
    <source>
        <dbReference type="Google" id="ProtNLM"/>
    </source>
</evidence>
<accession>A0A1X7VK38</accession>
<dbReference type="GO" id="GO:0045332">
    <property type="term" value="P:phospholipid translocation"/>
    <property type="evidence" value="ECO:0007669"/>
    <property type="project" value="TreeGrafter"/>
</dbReference>
<dbReference type="PANTHER" id="PTHR46403:SF1">
    <property type="entry name" value="TP53-REGULATED INHIBITOR OF APOPTOSIS 1"/>
    <property type="match status" value="1"/>
</dbReference>
<protein>
    <recommendedName>
        <fullName evidence="5">TP53 regulated inhibitor of apoptosis 1</fullName>
    </recommendedName>
</protein>
<dbReference type="GO" id="GO:1990050">
    <property type="term" value="F:phosphatidic acid transfer activity"/>
    <property type="evidence" value="ECO:0007669"/>
    <property type="project" value="TreeGrafter"/>
</dbReference>
<evidence type="ECO:0000256" key="2">
    <source>
        <dbReference type="ARBA" id="ARBA00023157"/>
    </source>
</evidence>
<dbReference type="GO" id="GO:0005634">
    <property type="term" value="C:nucleus"/>
    <property type="evidence" value="ECO:0007669"/>
    <property type="project" value="TreeGrafter"/>
</dbReference>
<comment type="similarity">
    <text evidence="1">Belongs to the TRIAP1/MDM35 family.</text>
</comment>
<dbReference type="GO" id="GO:0005829">
    <property type="term" value="C:cytosol"/>
    <property type="evidence" value="ECO:0007669"/>
    <property type="project" value="TreeGrafter"/>
</dbReference>
<dbReference type="AlphaFoldDB" id="A0A1X7VK38"/>
<dbReference type="InterPro" id="IPR007918">
    <property type="entry name" value="MDM35_apoptosis"/>
</dbReference>
<dbReference type="EnsemblMetazoa" id="Aqu2.1.39818_001">
    <property type="protein sequence ID" value="Aqu2.1.39818_001"/>
    <property type="gene ID" value="Aqu2.1.39818"/>
</dbReference>
<name>A0A1X7VK38_AMPQE</name>
<dbReference type="InParanoid" id="A0A1X7VK38"/>
<dbReference type="PANTHER" id="PTHR46403">
    <property type="entry name" value="TP53-REGULATED INHIBITOR OF APOPTOSIS 1"/>
    <property type="match status" value="1"/>
</dbReference>
<organism evidence="4">
    <name type="scientific">Amphimedon queenslandica</name>
    <name type="common">Sponge</name>
    <dbReference type="NCBI Taxonomy" id="400682"/>
    <lineage>
        <taxon>Eukaryota</taxon>
        <taxon>Metazoa</taxon>
        <taxon>Porifera</taxon>
        <taxon>Demospongiae</taxon>
        <taxon>Heteroscleromorpha</taxon>
        <taxon>Haplosclerida</taxon>
        <taxon>Niphatidae</taxon>
        <taxon>Amphimedon</taxon>
    </lineage>
</organism>
<comment type="catalytic activity">
    <reaction evidence="3">
        <text>a 1,2-diacyl-sn-glycero-3-phosphate(in) = a 1,2-diacyl-sn-glycero-3-phosphate(out)</text>
        <dbReference type="Rhea" id="RHEA:36435"/>
        <dbReference type="ChEBI" id="CHEBI:58608"/>
    </reaction>
</comment>
<dbReference type="Pfam" id="PF05254">
    <property type="entry name" value="UPF0203"/>
    <property type="match status" value="1"/>
</dbReference>
<evidence type="ECO:0000256" key="1">
    <source>
        <dbReference type="ARBA" id="ARBA00006196"/>
    </source>
</evidence>
<reference evidence="4" key="1">
    <citation type="submission" date="2017-05" db="UniProtKB">
        <authorList>
            <consortium name="EnsemblMetazoa"/>
        </authorList>
    </citation>
    <scope>IDENTIFICATION</scope>
</reference>
<sequence length="84" mass="9800">MATESMPSLDPNCNPLKEKYDNCFNVWFKTSFIKEGKTSHEESCGDFFQVYQECLQKSIAEKGLDNKELNEDILNTEKEKKQQQ</sequence>
<dbReference type="GO" id="GO:0005758">
    <property type="term" value="C:mitochondrial intermembrane space"/>
    <property type="evidence" value="ECO:0007669"/>
    <property type="project" value="TreeGrafter"/>
</dbReference>